<feature type="compositionally biased region" description="Polar residues" evidence="1">
    <location>
        <begin position="81"/>
        <end position="97"/>
    </location>
</feature>
<evidence type="ECO:0000313" key="4">
    <source>
        <dbReference type="Proteomes" id="UP000027222"/>
    </source>
</evidence>
<dbReference type="AlphaFoldDB" id="A0A067T6N4"/>
<gene>
    <name evidence="3" type="ORF">GALMADRAFT_266533</name>
</gene>
<name>A0A067T6N4_GALM3</name>
<evidence type="ECO:0000313" key="3">
    <source>
        <dbReference type="EMBL" id="KDR77977.1"/>
    </source>
</evidence>
<protein>
    <submittedName>
        <fullName evidence="3">Uncharacterized protein</fullName>
    </submittedName>
</protein>
<proteinExistence type="predicted"/>
<feature type="region of interest" description="Disordered" evidence="1">
    <location>
        <begin position="53"/>
        <end position="195"/>
    </location>
</feature>
<dbReference type="HOGENOM" id="CLU_1185092_0_0_1"/>
<feature type="signal peptide" evidence="2">
    <location>
        <begin position="1"/>
        <end position="22"/>
    </location>
</feature>
<dbReference type="EMBL" id="KL142375">
    <property type="protein sequence ID" value="KDR77977.1"/>
    <property type="molecule type" value="Genomic_DNA"/>
</dbReference>
<dbReference type="Proteomes" id="UP000027222">
    <property type="component" value="Unassembled WGS sequence"/>
</dbReference>
<evidence type="ECO:0000256" key="1">
    <source>
        <dbReference type="SAM" id="MobiDB-lite"/>
    </source>
</evidence>
<evidence type="ECO:0000256" key="2">
    <source>
        <dbReference type="SAM" id="SignalP"/>
    </source>
</evidence>
<feature type="compositionally biased region" description="Polar residues" evidence="1">
    <location>
        <begin position="168"/>
        <end position="183"/>
    </location>
</feature>
<organism evidence="3 4">
    <name type="scientific">Galerina marginata (strain CBS 339.88)</name>
    <dbReference type="NCBI Taxonomy" id="685588"/>
    <lineage>
        <taxon>Eukaryota</taxon>
        <taxon>Fungi</taxon>
        <taxon>Dikarya</taxon>
        <taxon>Basidiomycota</taxon>
        <taxon>Agaricomycotina</taxon>
        <taxon>Agaricomycetes</taxon>
        <taxon>Agaricomycetidae</taxon>
        <taxon>Agaricales</taxon>
        <taxon>Agaricineae</taxon>
        <taxon>Strophariaceae</taxon>
        <taxon>Galerina</taxon>
    </lineage>
</organism>
<keyword evidence="2" id="KW-0732">Signal</keyword>
<feature type="compositionally biased region" description="Pro residues" evidence="1">
    <location>
        <begin position="111"/>
        <end position="122"/>
    </location>
</feature>
<feature type="chain" id="PRO_5001649241" evidence="2">
    <location>
        <begin position="23"/>
        <end position="234"/>
    </location>
</feature>
<reference evidence="4" key="1">
    <citation type="journal article" date="2014" name="Proc. Natl. Acad. Sci. U.S.A.">
        <title>Extensive sampling of basidiomycete genomes demonstrates inadequacy of the white-rot/brown-rot paradigm for wood decay fungi.</title>
        <authorList>
            <person name="Riley R."/>
            <person name="Salamov A.A."/>
            <person name="Brown D.W."/>
            <person name="Nagy L.G."/>
            <person name="Floudas D."/>
            <person name="Held B.W."/>
            <person name="Levasseur A."/>
            <person name="Lombard V."/>
            <person name="Morin E."/>
            <person name="Otillar R."/>
            <person name="Lindquist E.A."/>
            <person name="Sun H."/>
            <person name="LaButti K.M."/>
            <person name="Schmutz J."/>
            <person name="Jabbour D."/>
            <person name="Luo H."/>
            <person name="Baker S.E."/>
            <person name="Pisabarro A.G."/>
            <person name="Walton J.D."/>
            <person name="Blanchette R.A."/>
            <person name="Henrissat B."/>
            <person name="Martin F."/>
            <person name="Cullen D."/>
            <person name="Hibbett D.S."/>
            <person name="Grigoriev I.V."/>
        </authorList>
    </citation>
    <scope>NUCLEOTIDE SEQUENCE [LARGE SCALE GENOMIC DNA]</scope>
    <source>
        <strain evidence="4">CBS 339.88</strain>
    </source>
</reference>
<sequence length="234" mass="25451">MHLHNYGLSFLFFLLSTQDVLGAPVILLEGEILTKRLEDEANALWSRMSVDINRRSPAKPGSPFQYRPTPPKPQVAPGSKPTGSPFQNRPSSGTTTHGGPKPGNPFQNRPPSTPKPQGPAGPKPTGNPFQHRPSPGMTTPRGPKSGSPFQNRPSLIPKPRTSGPKGRNSFQNRPLYQLTTARGQSKPIGRNPFRNRLLTGSVRGSQPTVPIQEQFVSASNTTYSRSSSQLSFQV</sequence>
<accession>A0A067T6N4</accession>
<keyword evidence="4" id="KW-1185">Reference proteome</keyword>